<accession>A0A136Q0K8</accession>
<proteinExistence type="predicted"/>
<evidence type="ECO:0000313" key="3">
    <source>
        <dbReference type="Proteomes" id="UP000070366"/>
    </source>
</evidence>
<evidence type="ECO:0000256" key="1">
    <source>
        <dbReference type="SAM" id="Phobius"/>
    </source>
</evidence>
<sequence>MVKISPKSNFLKDFFNLRFFFWLHFNMAFLALQRFFRRGKTKFTEK</sequence>
<name>A0A136Q0K8_9FIRM</name>
<dbReference type="Proteomes" id="UP000070366">
    <property type="component" value="Unassembled WGS sequence"/>
</dbReference>
<feature type="transmembrane region" description="Helical" evidence="1">
    <location>
        <begin position="19"/>
        <end position="36"/>
    </location>
</feature>
<evidence type="ECO:0000313" key="2">
    <source>
        <dbReference type="EMBL" id="KXK64094.1"/>
    </source>
</evidence>
<reference evidence="2 3" key="1">
    <citation type="submission" date="2016-02" db="EMBL/GenBank/DDBJ databases">
        <authorList>
            <person name="Wen L."/>
            <person name="He K."/>
            <person name="Yang H."/>
        </authorList>
    </citation>
    <scope>NUCLEOTIDE SEQUENCE [LARGE SCALE GENOMIC DNA]</scope>
    <source>
        <strain evidence="2 3">DSM 22607</strain>
    </source>
</reference>
<keyword evidence="1" id="KW-0812">Transmembrane</keyword>
<comment type="caution">
    <text evidence="2">The sequence shown here is derived from an EMBL/GenBank/DDBJ whole genome shotgun (WGS) entry which is preliminary data.</text>
</comment>
<protein>
    <submittedName>
        <fullName evidence="2">Uncharacterized protein</fullName>
    </submittedName>
</protein>
<keyword evidence="3" id="KW-1185">Reference proteome</keyword>
<dbReference type="STRING" id="626937.HMPREF3293_03142"/>
<keyword evidence="1" id="KW-0472">Membrane</keyword>
<dbReference type="AlphaFoldDB" id="A0A136Q0K8"/>
<organism evidence="2 3">
    <name type="scientific">Christensenella minuta</name>
    <dbReference type="NCBI Taxonomy" id="626937"/>
    <lineage>
        <taxon>Bacteria</taxon>
        <taxon>Bacillati</taxon>
        <taxon>Bacillota</taxon>
        <taxon>Clostridia</taxon>
        <taxon>Christensenellales</taxon>
        <taxon>Christensenellaceae</taxon>
        <taxon>Christensenella</taxon>
    </lineage>
</organism>
<dbReference type="EMBL" id="LSZW01000067">
    <property type="protein sequence ID" value="KXK64094.1"/>
    <property type="molecule type" value="Genomic_DNA"/>
</dbReference>
<gene>
    <name evidence="2" type="ORF">HMPREF3293_03142</name>
</gene>
<keyword evidence="1" id="KW-1133">Transmembrane helix</keyword>